<evidence type="ECO:0000313" key="3">
    <source>
        <dbReference type="Proteomes" id="UP000280395"/>
    </source>
</evidence>
<dbReference type="Gene3D" id="2.60.40.2040">
    <property type="entry name" value="CFA/I fimbrial subunit E, pilin domain"/>
    <property type="match status" value="1"/>
</dbReference>
<protein>
    <recommendedName>
        <fullName evidence="4">Adhesin</fullName>
    </recommendedName>
</protein>
<comment type="caution">
    <text evidence="2">The sequence shown here is derived from an EMBL/GenBank/DDBJ whole genome shotgun (WGS) entry which is preliminary data.</text>
</comment>
<evidence type="ECO:0000256" key="1">
    <source>
        <dbReference type="SAM" id="SignalP"/>
    </source>
</evidence>
<dbReference type="Pfam" id="PF04449">
    <property type="entry name" value="Fimbrial_CS1"/>
    <property type="match status" value="1"/>
</dbReference>
<reference evidence="2 3" key="1">
    <citation type="submission" date="2018-08" db="EMBL/GenBank/DDBJ databases">
        <title>Recombination of ecologically and evolutionarily significant loci maintains genetic cohesion in the Pseudomonas syringae species complex.</title>
        <authorList>
            <person name="Dillon M."/>
            <person name="Thakur S."/>
            <person name="Almeida R.N.D."/>
            <person name="Weir B.S."/>
            <person name="Guttman D.S."/>
        </authorList>
    </citation>
    <scope>NUCLEOTIDE SEQUENCE [LARGE SCALE GENOMIC DNA]</scope>
    <source>
        <strain evidence="2 3">ICMP 14479</strain>
    </source>
</reference>
<dbReference type="AlphaFoldDB" id="A0A3M5VIJ7"/>
<name>A0A3M5VIJ7_PSESX</name>
<sequence length="170" mass="17749">MQVLIMFKKFAVAVPLAVLALSSSVTAIAAGEASHTVNLKANIPTTVFHAQPRDPNWGRDETMSYNLVSGELAPLSAIYDLKNTNGSVHAYIEGGPAVLFNGDVSQNIPLTTSLNGVTLTGTPQEVVNEADSTPGVGAEMRIVAAKPSATQRGSYTAVMPVVFDAVLPTP</sequence>
<keyword evidence="1" id="KW-0732">Signal</keyword>
<feature type="chain" id="PRO_5018336334" description="Adhesin" evidence="1">
    <location>
        <begin position="30"/>
        <end position="170"/>
    </location>
</feature>
<evidence type="ECO:0000313" key="2">
    <source>
        <dbReference type="EMBL" id="RMU58001.1"/>
    </source>
</evidence>
<accession>A0A3M5VIJ7</accession>
<gene>
    <name evidence="2" type="ORF">ALP29_02847</name>
</gene>
<dbReference type="Proteomes" id="UP000280395">
    <property type="component" value="Unassembled WGS sequence"/>
</dbReference>
<dbReference type="InterPro" id="IPR007540">
    <property type="entry name" value="Fimbrial_CS1-type"/>
</dbReference>
<proteinExistence type="predicted"/>
<feature type="signal peptide" evidence="1">
    <location>
        <begin position="1"/>
        <end position="29"/>
    </location>
</feature>
<dbReference type="GO" id="GO:0009289">
    <property type="term" value="C:pilus"/>
    <property type="evidence" value="ECO:0007669"/>
    <property type="project" value="InterPro"/>
</dbReference>
<organism evidence="2 3">
    <name type="scientific">Pseudomonas syringae pv. avii</name>
    <dbReference type="NCBI Taxonomy" id="663959"/>
    <lineage>
        <taxon>Bacteria</taxon>
        <taxon>Pseudomonadati</taxon>
        <taxon>Pseudomonadota</taxon>
        <taxon>Gammaproteobacteria</taxon>
        <taxon>Pseudomonadales</taxon>
        <taxon>Pseudomonadaceae</taxon>
        <taxon>Pseudomonas</taxon>
        <taxon>Pseudomonas syringae</taxon>
    </lineage>
</organism>
<evidence type="ECO:0008006" key="4">
    <source>
        <dbReference type="Google" id="ProtNLM"/>
    </source>
</evidence>
<dbReference type="EMBL" id="RBUA01000604">
    <property type="protein sequence ID" value="RMU58001.1"/>
    <property type="molecule type" value="Genomic_DNA"/>
</dbReference>